<protein>
    <submittedName>
        <fullName evidence="1">Uncharacterized protein</fullName>
    </submittedName>
</protein>
<dbReference type="RefSeq" id="WP_086048381.1">
    <property type="nucleotide sequence ID" value="NZ_CP017893.1"/>
</dbReference>
<dbReference type="AlphaFoldDB" id="A0A1W6U0Z3"/>
<accession>A0A1W6U0Z3</accession>
<organism evidence="1">
    <name type="scientific">Vibrio alginolyticus</name>
    <dbReference type="NCBI Taxonomy" id="663"/>
    <lineage>
        <taxon>Bacteria</taxon>
        <taxon>Pseudomonadati</taxon>
        <taxon>Pseudomonadota</taxon>
        <taxon>Gammaproteobacteria</taxon>
        <taxon>Vibrionales</taxon>
        <taxon>Vibrionaceae</taxon>
        <taxon>Vibrio</taxon>
    </lineage>
</organism>
<proteinExistence type="predicted"/>
<gene>
    <name evidence="1" type="ORF">K05K4_49930</name>
</gene>
<reference evidence="1" key="1">
    <citation type="submission" date="2016-10" db="EMBL/GenBank/DDBJ databases">
        <title>The High Quality Genome of Vibrio alginolyticus K01M1.</title>
        <authorList>
            <person name="Wendling C."/>
            <person name="Chibani C.M."/>
            <person name="Hertel R."/>
            <person name="Sproer C."/>
            <person name="Bunk B."/>
            <person name="Overmann J."/>
            <person name="Roth O."/>
            <person name="Liesegang H."/>
        </authorList>
    </citation>
    <scope>NUCLEOTIDE SEQUENCE</scope>
    <source>
        <strain evidence="1">K05K4</strain>
        <plasmid evidence="1">pL289</plasmid>
    </source>
</reference>
<keyword evidence="1" id="KW-0614">Plasmid</keyword>
<name>A0A1W6U0Z3_VIBAL</name>
<dbReference type="EMBL" id="CP017904">
    <property type="protein sequence ID" value="ARP21702.1"/>
    <property type="molecule type" value="Genomic_DNA"/>
</dbReference>
<sequence>MTSIHLTPYKTWEAQQGFEPFSSESKLAASAFNDSVVTVKAIFTCAYTGGAKEDISVILNEKTFDNWLIETGVIEDSPEGIAANSAWLYVIDESRILSDIFPELEGSTTQDKLSSALKILDDMMAI</sequence>
<geneLocation type="plasmid" evidence="1">
    <name>pL289</name>
</geneLocation>
<evidence type="ECO:0000313" key="1">
    <source>
        <dbReference type="EMBL" id="ARP21702.1"/>
    </source>
</evidence>